<dbReference type="InterPro" id="IPR037923">
    <property type="entry name" value="HTH-like"/>
</dbReference>
<dbReference type="SUPFAM" id="SSF51215">
    <property type="entry name" value="Regulatory protein AraC"/>
    <property type="match status" value="1"/>
</dbReference>
<dbReference type="InterPro" id="IPR018060">
    <property type="entry name" value="HTH_AraC"/>
</dbReference>
<comment type="caution">
    <text evidence="5">The sequence shown here is derived from an EMBL/GenBank/DDBJ whole genome shotgun (WGS) entry which is preliminary data.</text>
</comment>
<dbReference type="EMBL" id="VSSQ01018895">
    <property type="protein sequence ID" value="MPM62492.1"/>
    <property type="molecule type" value="Genomic_DNA"/>
</dbReference>
<dbReference type="GO" id="GO:0003700">
    <property type="term" value="F:DNA-binding transcription factor activity"/>
    <property type="evidence" value="ECO:0007669"/>
    <property type="project" value="InterPro"/>
</dbReference>
<dbReference type="Gene3D" id="1.10.10.60">
    <property type="entry name" value="Homeodomain-like"/>
    <property type="match status" value="1"/>
</dbReference>
<dbReference type="InterPro" id="IPR020449">
    <property type="entry name" value="Tscrpt_reg_AraC-type_HTH"/>
</dbReference>
<evidence type="ECO:0000256" key="3">
    <source>
        <dbReference type="ARBA" id="ARBA00023163"/>
    </source>
</evidence>
<dbReference type="SUPFAM" id="SSF46689">
    <property type="entry name" value="Homeodomain-like"/>
    <property type="match status" value="2"/>
</dbReference>
<dbReference type="Pfam" id="PF12833">
    <property type="entry name" value="HTH_18"/>
    <property type="match status" value="1"/>
</dbReference>
<dbReference type="PANTHER" id="PTHR43280:SF2">
    <property type="entry name" value="HTH-TYPE TRANSCRIPTIONAL REGULATOR EXSA"/>
    <property type="match status" value="1"/>
</dbReference>
<evidence type="ECO:0000259" key="4">
    <source>
        <dbReference type="PROSITE" id="PS01124"/>
    </source>
</evidence>
<accession>A0A645BAZ3</accession>
<organism evidence="5">
    <name type="scientific">bioreactor metagenome</name>
    <dbReference type="NCBI Taxonomy" id="1076179"/>
    <lineage>
        <taxon>unclassified sequences</taxon>
        <taxon>metagenomes</taxon>
        <taxon>ecological metagenomes</taxon>
    </lineage>
</organism>
<dbReference type="GO" id="GO:0043565">
    <property type="term" value="F:sequence-specific DNA binding"/>
    <property type="evidence" value="ECO:0007669"/>
    <property type="project" value="InterPro"/>
</dbReference>
<sequence>MIQNLNKFTFAAFGEILPEAEIVREFSLAPEWVSQSVPFSADEVWVTCAEGMPTVLEIEKGTAALAVSREGEPLEYFYLDKPVRLHAGVLFAIVPRESCVLRRAIHKDGAWVRRHRLEAATLPLYIKNRMEARAIYTLFYQEKEKGFLFKGEAHDLPELVYVDKGALHNVVNGTDTLLSQGEMMIYGPGIWHMQYADADVETSFITVSFDLSGDVPETLFNRRISLSAETASLLRRMLEEREKNEPYSGDIILGSLQMLLLSVLQNGEKTEQRLKTPASLYHENAIVNTVLSFVSAHSTEKLSVPYVAKRCNVSASRLTALFQQRLSITPAEYIRRVKLEESKQLIRAGEMNVSQIAAHLNYSSVQQFSRQFKSKFGVSPNEFAKSIR</sequence>
<keyword evidence="2" id="KW-0238">DNA-binding</keyword>
<dbReference type="PRINTS" id="PR00032">
    <property type="entry name" value="HTHARAC"/>
</dbReference>
<dbReference type="InterPro" id="IPR018062">
    <property type="entry name" value="HTH_AraC-typ_CS"/>
</dbReference>
<dbReference type="SMART" id="SM00342">
    <property type="entry name" value="HTH_ARAC"/>
    <property type="match status" value="1"/>
</dbReference>
<name>A0A645BAZ3_9ZZZZ</name>
<keyword evidence="1" id="KW-0805">Transcription regulation</keyword>
<gene>
    <name evidence="5" type="primary">rhaS_75</name>
    <name evidence="5" type="ORF">SDC9_109364</name>
</gene>
<reference evidence="5" key="1">
    <citation type="submission" date="2019-08" db="EMBL/GenBank/DDBJ databases">
        <authorList>
            <person name="Kucharzyk K."/>
            <person name="Murdoch R.W."/>
            <person name="Higgins S."/>
            <person name="Loffler F."/>
        </authorList>
    </citation>
    <scope>NUCLEOTIDE SEQUENCE</scope>
</reference>
<proteinExistence type="predicted"/>
<keyword evidence="3" id="KW-0804">Transcription</keyword>
<protein>
    <submittedName>
        <fullName evidence="5">HTH-type transcriptional activator RhaS</fullName>
    </submittedName>
</protein>
<dbReference type="AlphaFoldDB" id="A0A645BAZ3"/>
<evidence type="ECO:0000256" key="2">
    <source>
        <dbReference type="ARBA" id="ARBA00023125"/>
    </source>
</evidence>
<dbReference type="PROSITE" id="PS00041">
    <property type="entry name" value="HTH_ARAC_FAMILY_1"/>
    <property type="match status" value="1"/>
</dbReference>
<evidence type="ECO:0000256" key="1">
    <source>
        <dbReference type="ARBA" id="ARBA00023015"/>
    </source>
</evidence>
<evidence type="ECO:0000313" key="5">
    <source>
        <dbReference type="EMBL" id="MPM62492.1"/>
    </source>
</evidence>
<dbReference type="PANTHER" id="PTHR43280">
    <property type="entry name" value="ARAC-FAMILY TRANSCRIPTIONAL REGULATOR"/>
    <property type="match status" value="1"/>
</dbReference>
<dbReference type="PROSITE" id="PS01124">
    <property type="entry name" value="HTH_ARAC_FAMILY_2"/>
    <property type="match status" value="1"/>
</dbReference>
<feature type="domain" description="HTH araC/xylS-type" evidence="4">
    <location>
        <begin position="288"/>
        <end position="386"/>
    </location>
</feature>
<dbReference type="InterPro" id="IPR009057">
    <property type="entry name" value="Homeodomain-like_sf"/>
</dbReference>